<dbReference type="InterPro" id="IPR005828">
    <property type="entry name" value="MFS_sugar_transport-like"/>
</dbReference>
<dbReference type="PROSITE" id="PS50850">
    <property type="entry name" value="MFS"/>
    <property type="match status" value="1"/>
</dbReference>
<evidence type="ECO:0000256" key="3">
    <source>
        <dbReference type="ARBA" id="ARBA00022448"/>
    </source>
</evidence>
<feature type="transmembrane region" description="Helical" evidence="8">
    <location>
        <begin position="78"/>
        <end position="97"/>
    </location>
</feature>
<dbReference type="InterPro" id="IPR005829">
    <property type="entry name" value="Sugar_transporter_CS"/>
</dbReference>
<evidence type="ECO:0000256" key="8">
    <source>
        <dbReference type="SAM" id="Phobius"/>
    </source>
</evidence>
<keyword evidence="3 7" id="KW-0813">Transport</keyword>
<dbReference type="PANTHER" id="PTHR48023">
    <property type="entry name" value="D-XYLOSE-PROTON SYMPORTER-LIKE 2"/>
    <property type="match status" value="1"/>
</dbReference>
<dbReference type="PRINTS" id="PR00171">
    <property type="entry name" value="SUGRTRNSPORT"/>
</dbReference>
<evidence type="ECO:0000256" key="7">
    <source>
        <dbReference type="RuleBase" id="RU003346"/>
    </source>
</evidence>
<dbReference type="AlphaFoldDB" id="A0A0A7ELN7"/>
<name>A0A0A7ELN7_9GAMM</name>
<keyword evidence="5 8" id="KW-1133">Transmembrane helix</keyword>
<feature type="transmembrane region" description="Helical" evidence="8">
    <location>
        <begin position="12"/>
        <end position="37"/>
    </location>
</feature>
<dbReference type="Gene3D" id="1.20.1250.20">
    <property type="entry name" value="MFS general substrate transporter like domains"/>
    <property type="match status" value="2"/>
</dbReference>
<gene>
    <name evidence="10" type="ORF">OM33_21250</name>
</gene>
<proteinExistence type="inferred from homology"/>
<protein>
    <submittedName>
        <fullName evidence="10">MFS transporter</fullName>
    </submittedName>
</protein>
<feature type="transmembrane region" description="Helical" evidence="8">
    <location>
        <begin position="297"/>
        <end position="319"/>
    </location>
</feature>
<accession>A0A0A7ELN7</accession>
<dbReference type="STRING" id="1348114.OM33_21250"/>
<dbReference type="Pfam" id="PF00083">
    <property type="entry name" value="Sugar_tr"/>
    <property type="match status" value="2"/>
</dbReference>
<dbReference type="OrthoDB" id="5368493at2"/>
<dbReference type="PANTHER" id="PTHR48023:SF4">
    <property type="entry name" value="D-XYLOSE-PROTON SYMPORTER-LIKE 2"/>
    <property type="match status" value="1"/>
</dbReference>
<dbReference type="GO" id="GO:0022857">
    <property type="term" value="F:transmembrane transporter activity"/>
    <property type="evidence" value="ECO:0007669"/>
    <property type="project" value="InterPro"/>
</dbReference>
<evidence type="ECO:0000313" key="11">
    <source>
        <dbReference type="Proteomes" id="UP000030341"/>
    </source>
</evidence>
<sequence length="523" mass="57139">MLTNRISPSAKFALIASFGGFVFGFDASVISGAIGFISEQFALDEWQQGLVVSAPTLGAIIASFFAAFLSDRFGRRNTLIAVALLYVCSAYFSAVASDFESLLLARFIGGLAFCSLLITPMYIAEISLAKSRGKLVSINQLNIVIGLSVSYFSNYLLLQLGHGEGNTLTFFAMQGETWRWMLALELVPAMIWFLALFALPKSPRWLVLNNHQSDAKAVLNKLFSQKEVDAQLQEISIIDNQQAAFFTRLKGLFSSKVRLALMMGITLAIAQQISGINVIFFYAPVIFEQSGIGTDAAFLQASWIGAVNVLFTLVALITIDQFGRKPLLTIGLVGVCVSMLICSYGFQQARYQIDNGDISQLLTIHHTLDSASLSSLASQVFTSDIAFKDAVVGAIGEQQFRQFGSDILMRATDINAELVLFGITAFVASFAMSLGPVMWVFFSEVFPSELRSIGISFLALINGFVSFLVQLVFPWELATLGAAITFLIYGVFALLAFGLIVRFLPETKGQSLEYLSQPEVMKN</sequence>
<dbReference type="InterPro" id="IPR020846">
    <property type="entry name" value="MFS_dom"/>
</dbReference>
<feature type="transmembrane region" description="Helical" evidence="8">
    <location>
        <begin position="453"/>
        <end position="473"/>
    </location>
</feature>
<evidence type="ECO:0000256" key="6">
    <source>
        <dbReference type="ARBA" id="ARBA00023136"/>
    </source>
</evidence>
<dbReference type="GO" id="GO:0016020">
    <property type="term" value="C:membrane"/>
    <property type="evidence" value="ECO:0007669"/>
    <property type="project" value="UniProtKB-SubCell"/>
</dbReference>
<feature type="transmembrane region" description="Helical" evidence="8">
    <location>
        <begin position="178"/>
        <end position="199"/>
    </location>
</feature>
<evidence type="ECO:0000256" key="4">
    <source>
        <dbReference type="ARBA" id="ARBA00022692"/>
    </source>
</evidence>
<keyword evidence="4 8" id="KW-0812">Transmembrane</keyword>
<feature type="transmembrane region" description="Helical" evidence="8">
    <location>
        <begin position="49"/>
        <end position="69"/>
    </location>
</feature>
<feature type="transmembrane region" description="Helical" evidence="8">
    <location>
        <begin position="479"/>
        <end position="501"/>
    </location>
</feature>
<dbReference type="EMBL" id="CP009889">
    <property type="protein sequence ID" value="AIY67539.1"/>
    <property type="molecule type" value="Genomic_DNA"/>
</dbReference>
<dbReference type="eggNOG" id="COG2814">
    <property type="taxonomic scope" value="Bacteria"/>
</dbReference>
<feature type="transmembrane region" description="Helical" evidence="8">
    <location>
        <begin position="418"/>
        <end position="441"/>
    </location>
</feature>
<evidence type="ECO:0000256" key="2">
    <source>
        <dbReference type="ARBA" id="ARBA00010992"/>
    </source>
</evidence>
<keyword evidence="6 8" id="KW-0472">Membrane</keyword>
<dbReference type="InterPro" id="IPR003663">
    <property type="entry name" value="Sugar/inositol_transpt"/>
</dbReference>
<dbReference type="HOGENOM" id="CLU_001265_30_5_6"/>
<evidence type="ECO:0000256" key="5">
    <source>
        <dbReference type="ARBA" id="ARBA00022989"/>
    </source>
</evidence>
<dbReference type="PROSITE" id="PS00216">
    <property type="entry name" value="SUGAR_TRANSPORT_1"/>
    <property type="match status" value="2"/>
</dbReference>
<reference evidence="10 11" key="1">
    <citation type="submission" date="2014-11" db="EMBL/GenBank/DDBJ databases">
        <title>Complete Genome Sequence of Pseudoalteromonas sp. Strain OCN003 Isolated from Kaneohe Bay, Oahu, Hawaii.</title>
        <authorList>
            <person name="Beurmann S."/>
            <person name="Videau P."/>
            <person name="Ushijima B."/>
            <person name="Smith A.M."/>
            <person name="Aeby G.S."/>
            <person name="Callahan S.M."/>
            <person name="Belcaid M."/>
        </authorList>
    </citation>
    <scope>NUCLEOTIDE SEQUENCE [LARGE SCALE GENOMIC DNA]</scope>
    <source>
        <strain evidence="10 11">OCN003</strain>
    </source>
</reference>
<dbReference type="RefSeq" id="WP_040136621.1">
    <property type="nucleotide sequence ID" value="NZ_CP009889.1"/>
</dbReference>
<feature type="domain" description="Major facilitator superfamily (MFS) profile" evidence="9">
    <location>
        <begin position="12"/>
        <end position="508"/>
    </location>
</feature>
<dbReference type="KEGG" id="pseo:OM33_21250"/>
<feature type="transmembrane region" description="Helical" evidence="8">
    <location>
        <begin position="259"/>
        <end position="285"/>
    </location>
</feature>
<evidence type="ECO:0000256" key="1">
    <source>
        <dbReference type="ARBA" id="ARBA00004141"/>
    </source>
</evidence>
<feature type="transmembrane region" description="Helical" evidence="8">
    <location>
        <begin position="135"/>
        <end position="158"/>
    </location>
</feature>
<keyword evidence="11" id="KW-1185">Reference proteome</keyword>
<dbReference type="Proteomes" id="UP000030341">
    <property type="component" value="Chromosome 2"/>
</dbReference>
<comment type="subcellular location">
    <subcellularLocation>
        <location evidence="1">Membrane</location>
        <topology evidence="1">Multi-pass membrane protein</topology>
    </subcellularLocation>
</comment>
<comment type="similarity">
    <text evidence="2 7">Belongs to the major facilitator superfamily. Sugar transporter (TC 2.A.1.1) family.</text>
</comment>
<feature type="transmembrane region" description="Helical" evidence="8">
    <location>
        <begin position="103"/>
        <end position="123"/>
    </location>
</feature>
<dbReference type="InterPro" id="IPR050820">
    <property type="entry name" value="MFS_Sugar_Transporter"/>
</dbReference>
<evidence type="ECO:0000313" key="10">
    <source>
        <dbReference type="EMBL" id="AIY67539.1"/>
    </source>
</evidence>
<dbReference type="NCBIfam" id="TIGR00879">
    <property type="entry name" value="SP"/>
    <property type="match status" value="1"/>
</dbReference>
<dbReference type="InterPro" id="IPR036259">
    <property type="entry name" value="MFS_trans_sf"/>
</dbReference>
<evidence type="ECO:0000259" key="9">
    <source>
        <dbReference type="PROSITE" id="PS50850"/>
    </source>
</evidence>
<feature type="transmembrane region" description="Helical" evidence="8">
    <location>
        <begin position="326"/>
        <end position="346"/>
    </location>
</feature>
<dbReference type="SUPFAM" id="SSF103473">
    <property type="entry name" value="MFS general substrate transporter"/>
    <property type="match status" value="1"/>
</dbReference>
<organism evidence="10 11">
    <name type="scientific">Pseudoalteromonas piratica</name>
    <dbReference type="NCBI Taxonomy" id="1348114"/>
    <lineage>
        <taxon>Bacteria</taxon>
        <taxon>Pseudomonadati</taxon>
        <taxon>Pseudomonadota</taxon>
        <taxon>Gammaproteobacteria</taxon>
        <taxon>Alteromonadales</taxon>
        <taxon>Pseudoalteromonadaceae</taxon>
        <taxon>Pseudoalteromonas</taxon>
    </lineage>
</organism>